<dbReference type="EMBL" id="UINC01186074">
    <property type="protein sequence ID" value="SVD98119.1"/>
    <property type="molecule type" value="Genomic_DNA"/>
</dbReference>
<proteinExistence type="predicted"/>
<sequence>MSENDISDVVVCPLTPGIGAEIQNMDLS</sequence>
<reference evidence="1" key="1">
    <citation type="submission" date="2018-05" db="EMBL/GenBank/DDBJ databases">
        <authorList>
            <person name="Lanie J.A."/>
            <person name="Ng W.-L."/>
            <person name="Kazmierczak K.M."/>
            <person name="Andrzejewski T.M."/>
            <person name="Davidsen T.M."/>
            <person name="Wayne K.J."/>
            <person name="Tettelin H."/>
            <person name="Glass J.I."/>
            <person name="Rusch D."/>
            <person name="Podicherti R."/>
            <person name="Tsui H.-C.T."/>
            <person name="Winkler M.E."/>
        </authorList>
    </citation>
    <scope>NUCLEOTIDE SEQUENCE</scope>
</reference>
<feature type="non-terminal residue" evidence="1">
    <location>
        <position position="28"/>
    </location>
</feature>
<gene>
    <name evidence="1" type="ORF">METZ01_LOCUS450973</name>
</gene>
<name>A0A382ZS89_9ZZZZ</name>
<accession>A0A382ZS89</accession>
<organism evidence="1">
    <name type="scientific">marine metagenome</name>
    <dbReference type="NCBI Taxonomy" id="408172"/>
    <lineage>
        <taxon>unclassified sequences</taxon>
        <taxon>metagenomes</taxon>
        <taxon>ecological metagenomes</taxon>
    </lineage>
</organism>
<evidence type="ECO:0000313" key="1">
    <source>
        <dbReference type="EMBL" id="SVD98119.1"/>
    </source>
</evidence>
<protein>
    <submittedName>
        <fullName evidence="1">Uncharacterized protein</fullName>
    </submittedName>
</protein>
<dbReference type="AlphaFoldDB" id="A0A382ZS89"/>